<keyword evidence="2" id="KW-1185">Reference proteome</keyword>
<evidence type="ECO:0000313" key="2">
    <source>
        <dbReference type="Proteomes" id="UP001055879"/>
    </source>
</evidence>
<reference evidence="1 2" key="2">
    <citation type="journal article" date="2022" name="Mol. Ecol. Resour.">
        <title>The genomes of chicory, endive, great burdock and yacon provide insights into Asteraceae paleo-polyploidization history and plant inulin production.</title>
        <authorList>
            <person name="Fan W."/>
            <person name="Wang S."/>
            <person name="Wang H."/>
            <person name="Wang A."/>
            <person name="Jiang F."/>
            <person name="Liu H."/>
            <person name="Zhao H."/>
            <person name="Xu D."/>
            <person name="Zhang Y."/>
        </authorList>
    </citation>
    <scope>NUCLEOTIDE SEQUENCE [LARGE SCALE GENOMIC DNA]</scope>
    <source>
        <strain evidence="2">cv. Niubang</strain>
    </source>
</reference>
<dbReference type="EMBL" id="CM042056">
    <property type="protein sequence ID" value="KAI3697056.1"/>
    <property type="molecule type" value="Genomic_DNA"/>
</dbReference>
<organism evidence="1 2">
    <name type="scientific">Arctium lappa</name>
    <name type="common">Greater burdock</name>
    <name type="synonym">Lappa major</name>
    <dbReference type="NCBI Taxonomy" id="4217"/>
    <lineage>
        <taxon>Eukaryota</taxon>
        <taxon>Viridiplantae</taxon>
        <taxon>Streptophyta</taxon>
        <taxon>Embryophyta</taxon>
        <taxon>Tracheophyta</taxon>
        <taxon>Spermatophyta</taxon>
        <taxon>Magnoliopsida</taxon>
        <taxon>eudicotyledons</taxon>
        <taxon>Gunneridae</taxon>
        <taxon>Pentapetalae</taxon>
        <taxon>asterids</taxon>
        <taxon>campanulids</taxon>
        <taxon>Asterales</taxon>
        <taxon>Asteraceae</taxon>
        <taxon>Carduoideae</taxon>
        <taxon>Cardueae</taxon>
        <taxon>Arctiinae</taxon>
        <taxon>Arctium</taxon>
    </lineage>
</organism>
<sequence length="443" mass="51336">MSQFPQEVLEQILIRLGVKDLIRCRSVSKSWLSLISDPNFVKAHLKYSHHRDRNDDGIGNGRIVMSIIPCCYKHRLYERDDISYDSRQCHLLGSSNGLVCVSPSRSEILVVNPETREVNKLKNPKIPETGYFIGGFGYDPSTDDYKVVLGFTRFRDFTCFKMFTLKSNVWRAIGELHYTLVSRVGILCNGALHWVAKQDNKKAILCYDLSEDEFKEIPQPDHVLYEVGLAGYPSMRLGTLDDCLCVFRRDMVPYNIWVMNNYNVKQSWELVDPESKSKYEDVHRLKDLKHYIPNKRSFCHEKWIVKTPEFLGSLTYVPSLVSPHVCRKQKRKRQERGSRKSGKGPDLKAREIILRGKQCKYPGPLSCVLWLFRGFYCPDSLQIEKLLICSRIQDSGEVMLYRYGQAVLELSHISKIIFIWKHPLPLCKILELIFLSSTMGYFG</sequence>
<accession>A0ACB8ZH57</accession>
<dbReference type="Proteomes" id="UP001055879">
    <property type="component" value="Linkage Group LG10"/>
</dbReference>
<comment type="caution">
    <text evidence="1">The sequence shown here is derived from an EMBL/GenBank/DDBJ whole genome shotgun (WGS) entry which is preliminary data.</text>
</comment>
<name>A0ACB8ZH57_ARCLA</name>
<evidence type="ECO:0000313" key="1">
    <source>
        <dbReference type="EMBL" id="KAI3697056.1"/>
    </source>
</evidence>
<proteinExistence type="predicted"/>
<reference evidence="2" key="1">
    <citation type="journal article" date="2022" name="Mol. Ecol. Resour.">
        <title>The genomes of chicory, endive, great burdock and yacon provide insights into Asteraceae palaeo-polyploidization history and plant inulin production.</title>
        <authorList>
            <person name="Fan W."/>
            <person name="Wang S."/>
            <person name="Wang H."/>
            <person name="Wang A."/>
            <person name="Jiang F."/>
            <person name="Liu H."/>
            <person name="Zhao H."/>
            <person name="Xu D."/>
            <person name="Zhang Y."/>
        </authorList>
    </citation>
    <scope>NUCLEOTIDE SEQUENCE [LARGE SCALE GENOMIC DNA]</scope>
    <source>
        <strain evidence="2">cv. Niubang</strain>
    </source>
</reference>
<gene>
    <name evidence="1" type="ORF">L6452_29783</name>
</gene>
<protein>
    <submittedName>
        <fullName evidence="1">Uncharacterized protein</fullName>
    </submittedName>
</protein>